<evidence type="ECO:0000256" key="1">
    <source>
        <dbReference type="SAM" id="MobiDB-lite"/>
    </source>
</evidence>
<dbReference type="SUPFAM" id="SSF51004">
    <property type="entry name" value="C-terminal (heme d1) domain of cytochrome cd1-nitrite reductase"/>
    <property type="match status" value="1"/>
</dbReference>
<reference evidence="3 4" key="1">
    <citation type="submission" date="2023-01" db="EMBL/GenBank/DDBJ databases">
        <title>Novel diversity within Roseofilum (Cyanobacteria; Desertifilaceae) from marine benthic mats with descriptions of four novel species.</title>
        <authorList>
            <person name="Wang Y."/>
            <person name="Berthold D.E."/>
            <person name="Hu J."/>
            <person name="Lefler F.W."/>
            <person name="Laughinghouse H.D. IV."/>
        </authorList>
    </citation>
    <scope>NUCLEOTIDE SEQUENCE [LARGE SCALE GENOMIC DNA]</scope>
    <source>
        <strain evidence="3 4">BLCC-M143</strain>
    </source>
</reference>
<feature type="region of interest" description="Disordered" evidence="1">
    <location>
        <begin position="491"/>
        <end position="510"/>
    </location>
</feature>
<dbReference type="PRINTS" id="PR00313">
    <property type="entry name" value="CABNDNGRPT"/>
</dbReference>
<dbReference type="InterPro" id="IPR015943">
    <property type="entry name" value="WD40/YVTN_repeat-like_dom_sf"/>
</dbReference>
<evidence type="ECO:0000259" key="2">
    <source>
        <dbReference type="Pfam" id="PF22494"/>
    </source>
</evidence>
<dbReference type="Proteomes" id="UP001232992">
    <property type="component" value="Unassembled WGS sequence"/>
</dbReference>
<protein>
    <submittedName>
        <fullName evidence="3">Choice-of-anchor I family protein</fullName>
    </submittedName>
</protein>
<dbReference type="PROSITE" id="PS00330">
    <property type="entry name" value="HEMOLYSIN_CALCIUM"/>
    <property type="match status" value="2"/>
</dbReference>
<organism evidence="3 4">
    <name type="scientific">Roseofilum casamattae BLCC-M143</name>
    <dbReference type="NCBI Taxonomy" id="3022442"/>
    <lineage>
        <taxon>Bacteria</taxon>
        <taxon>Bacillati</taxon>
        <taxon>Cyanobacteriota</taxon>
        <taxon>Cyanophyceae</taxon>
        <taxon>Desertifilales</taxon>
        <taxon>Desertifilaceae</taxon>
        <taxon>Roseofilum</taxon>
        <taxon>Roseofilum casamattae</taxon>
    </lineage>
</organism>
<proteinExistence type="predicted"/>
<dbReference type="InterPro" id="IPR011049">
    <property type="entry name" value="Serralysin-like_metalloprot_C"/>
</dbReference>
<feature type="compositionally biased region" description="Low complexity" evidence="1">
    <location>
        <begin position="551"/>
        <end position="561"/>
    </location>
</feature>
<dbReference type="InterPro" id="IPR001343">
    <property type="entry name" value="Hemolysn_Ca-bd"/>
</dbReference>
<keyword evidence="4" id="KW-1185">Reference proteome</keyword>
<dbReference type="NCBIfam" id="NF038117">
    <property type="entry name" value="choice_anch_I"/>
    <property type="match status" value="1"/>
</dbReference>
<dbReference type="RefSeq" id="WP_283757161.1">
    <property type="nucleotide sequence ID" value="NZ_JAQOSQ010000003.1"/>
</dbReference>
<name>A0ABT7BVH8_9CYAN</name>
<gene>
    <name evidence="3" type="ORF">PMH09_04810</name>
</gene>
<dbReference type="InterPro" id="IPR011048">
    <property type="entry name" value="Haem_d1_sf"/>
</dbReference>
<dbReference type="Pfam" id="PF22494">
    <property type="entry name" value="choice_anch_I"/>
    <property type="match status" value="1"/>
</dbReference>
<dbReference type="SUPFAM" id="SSF51120">
    <property type="entry name" value="beta-Roll"/>
    <property type="match status" value="2"/>
</dbReference>
<dbReference type="InterPro" id="IPR055188">
    <property type="entry name" value="Choice_anch_I"/>
</dbReference>
<dbReference type="PANTHER" id="PTHR46928">
    <property type="entry name" value="MESENCHYME-SPECIFIC CELL SURFACE GLYCOPROTEIN"/>
    <property type="match status" value="1"/>
</dbReference>
<accession>A0ABT7BVH8</accession>
<dbReference type="PANTHER" id="PTHR46928:SF1">
    <property type="entry name" value="MESENCHYME-SPECIFIC CELL SURFACE GLYCOPROTEIN"/>
    <property type="match status" value="1"/>
</dbReference>
<dbReference type="Gene3D" id="2.130.10.10">
    <property type="entry name" value="YVTN repeat-like/Quinoprotein amine dehydrogenase"/>
    <property type="match status" value="1"/>
</dbReference>
<feature type="compositionally biased region" description="Pro residues" evidence="1">
    <location>
        <begin position="491"/>
        <end position="507"/>
    </location>
</feature>
<dbReference type="InterPro" id="IPR052956">
    <property type="entry name" value="Mesenchyme-surface_protein"/>
</dbReference>
<dbReference type="Pfam" id="PF00353">
    <property type="entry name" value="HemolysinCabind"/>
    <property type="match status" value="4"/>
</dbReference>
<evidence type="ECO:0000313" key="4">
    <source>
        <dbReference type="Proteomes" id="UP001232992"/>
    </source>
</evidence>
<sequence>MAIELTQIGRYSSGIIDESAAEIVAYDRGTQRLFVVNANDAVLDVLDISNPTNPNLVSTISVDAAIGAGINSVAAANGVVAVAVENADAVTPGAVAFFNPEGTFLDSVTVGVLPDMVTFTPDGTKVLVANEAEPGTTDPEGSISIIDISAGVANATVQTADFTSFNGQEDDLRAEGVRIFPGKTVAEDVEPEYIAVSPDGSKAFVTLQENNAIASVNIATATVQDIIPLGLKDHSLSGNTLDASDRDDAINLQNWPVFGMFMPDSIDSFEVNGQTYYAIANEGDARDEDERIAELTLDATAFPNAADLQEDEQLGRLQVSTIDGDTDGDGDYDRLFAYGARSFSILNSSGTIIYDSGDDFGRITAEEVPALFNSEAELDDDDNIEVSFDGRSDNKGAEPEAIATGVINDRTYAFIGLERIGGIMVYDVSNPTAPNFVEYIQPNGIDIAPEGLAFISAADSPNGSPLLAVGNEFSGTTTLYEIAELPVPSPAPVPTPAPAPTPAPTPSATPTANVVVEVSGEFTATTGNDLFFGTQIDNVIFGLDGNDRINAGAGDDNTNGNRGDDTVNGGAGDDTCNGGQGDDQVNCGTGNDRGSGDRGNDIVNGDAGQDQLTGGEANDTIDGGADNDAIFGGQGNDLLNGGAGDDVISGDFGTDTLIGGAGNDVFVLRTSTAAATAAEADLILDYNPGDTIGLTGSITPNDLTFTVENGNTIIQVTNNGVTSVLGVVNGVAPDQLTFSTANIQVNVTGNVSIMSSIFVGGTSSGQEVAVGATAFSSVDFTTSLTLV</sequence>
<comment type="caution">
    <text evidence="3">The sequence shown here is derived from an EMBL/GenBank/DDBJ whole genome shotgun (WGS) entry which is preliminary data.</text>
</comment>
<dbReference type="EMBL" id="JAQOSQ010000003">
    <property type="protein sequence ID" value="MDJ1182509.1"/>
    <property type="molecule type" value="Genomic_DNA"/>
</dbReference>
<feature type="domain" description="Choice-of-anchor I" evidence="2">
    <location>
        <begin position="12"/>
        <end position="482"/>
    </location>
</feature>
<dbReference type="InterPro" id="IPR011045">
    <property type="entry name" value="N2O_reductase_N"/>
</dbReference>
<evidence type="ECO:0000313" key="3">
    <source>
        <dbReference type="EMBL" id="MDJ1182509.1"/>
    </source>
</evidence>
<dbReference type="SUPFAM" id="SSF50974">
    <property type="entry name" value="Nitrous oxide reductase, N-terminal domain"/>
    <property type="match status" value="1"/>
</dbReference>
<dbReference type="InterPro" id="IPR018511">
    <property type="entry name" value="Hemolysin-typ_Ca-bd_CS"/>
</dbReference>
<dbReference type="Gene3D" id="2.150.10.10">
    <property type="entry name" value="Serralysin-like metalloprotease, C-terminal"/>
    <property type="match status" value="3"/>
</dbReference>
<feature type="region of interest" description="Disordered" evidence="1">
    <location>
        <begin position="551"/>
        <end position="627"/>
    </location>
</feature>